<feature type="compositionally biased region" description="Basic and acidic residues" evidence="6">
    <location>
        <begin position="127"/>
        <end position="143"/>
    </location>
</feature>
<dbReference type="RGD" id="150343280">
    <property type="gene designation" value="ENSRNOG00000069569"/>
</dbReference>
<name>A0A8I6G954_RAT</name>
<dbReference type="RGD" id="1565752">
    <property type="gene designation" value="Dnajc17l1"/>
</dbReference>
<feature type="region of interest" description="Disordered" evidence="6">
    <location>
        <begin position="248"/>
        <end position="270"/>
    </location>
</feature>
<dbReference type="InterPro" id="IPR052094">
    <property type="entry name" value="Pre-mRNA-splicing_ERAD"/>
</dbReference>
<evidence type="ECO:0000256" key="1">
    <source>
        <dbReference type="ARBA" id="ARBA00004123"/>
    </source>
</evidence>
<evidence type="ECO:0000313" key="9">
    <source>
        <dbReference type="Proteomes" id="UP000002494"/>
    </source>
</evidence>
<feature type="region of interest" description="Disordered" evidence="6">
    <location>
        <begin position="74"/>
        <end position="169"/>
    </location>
</feature>
<gene>
    <name evidence="10" type="primary">ENSRNOG00000069569</name>
    <name evidence="8 11" type="synonym">Dnajc17l1</name>
</gene>
<dbReference type="GO" id="GO:0005737">
    <property type="term" value="C:cytoplasm"/>
    <property type="evidence" value="ECO:0007669"/>
    <property type="project" value="UniProtKB-SubCell"/>
</dbReference>
<dbReference type="AlphaFoldDB" id="A0A8I6G954"/>
<dbReference type="Ensembl" id="ENSRNOT00000096287.2">
    <property type="protein sequence ID" value="ENSRNOP00000083521.2"/>
    <property type="gene ID" value="ENSRNOG00000069569.2"/>
</dbReference>
<feature type="domain" description="J" evidence="7">
    <location>
        <begin position="11"/>
        <end position="76"/>
    </location>
</feature>
<comment type="subcellular location">
    <subcellularLocation>
        <location evidence="2">Cytoplasm</location>
    </subcellularLocation>
    <subcellularLocation>
        <location evidence="1">Nucleus</location>
    </subcellularLocation>
</comment>
<evidence type="ECO:0000313" key="8">
    <source>
        <dbReference type="Ensembl" id="ENSRNOP00000083521.2"/>
    </source>
</evidence>
<dbReference type="GO" id="GO:0000390">
    <property type="term" value="P:spliceosomal complex disassembly"/>
    <property type="evidence" value="ECO:0000318"/>
    <property type="project" value="GO_Central"/>
</dbReference>
<keyword evidence="4" id="KW-0143">Chaperone</keyword>
<dbReference type="PRINTS" id="PR00625">
    <property type="entry name" value="JDOMAIN"/>
</dbReference>
<evidence type="ECO:0000256" key="2">
    <source>
        <dbReference type="ARBA" id="ARBA00004496"/>
    </source>
</evidence>
<dbReference type="PANTHER" id="PTHR44313:SF1">
    <property type="entry name" value="DNAJ HOMOLOG SUBFAMILY C MEMBER 17"/>
    <property type="match status" value="1"/>
</dbReference>
<dbReference type="InterPro" id="IPR035979">
    <property type="entry name" value="RBD_domain_sf"/>
</dbReference>
<evidence type="ECO:0000256" key="5">
    <source>
        <dbReference type="ARBA" id="ARBA00023242"/>
    </source>
</evidence>
<dbReference type="GO" id="GO:0005681">
    <property type="term" value="C:spliceosomal complex"/>
    <property type="evidence" value="ECO:0000318"/>
    <property type="project" value="GO_Central"/>
</dbReference>
<evidence type="ECO:0000313" key="11">
    <source>
        <dbReference type="RGD" id="1565752"/>
    </source>
</evidence>
<keyword evidence="9" id="KW-1185">Reference proteome</keyword>
<evidence type="ECO:0000256" key="4">
    <source>
        <dbReference type="ARBA" id="ARBA00023186"/>
    </source>
</evidence>
<feature type="compositionally biased region" description="Basic and acidic residues" evidence="6">
    <location>
        <begin position="150"/>
        <end position="169"/>
    </location>
</feature>
<reference evidence="8" key="1">
    <citation type="submission" date="2024-01" db="EMBL/GenBank/DDBJ databases">
        <title>GRCr8: a new rat reference genome assembly contstructed from accurate long reads and long range scaffolding.</title>
        <authorList>
            <person name="Doris P.A."/>
            <person name="Kalbfleisch T."/>
            <person name="Li K."/>
            <person name="Howe K."/>
            <person name="Wood J."/>
        </authorList>
    </citation>
    <scope>NUCLEOTIDE SEQUENCE [LARGE SCALE GENOMIC DNA]</scope>
    <source>
        <strain evidence="8">Brown Norway</strain>
    </source>
</reference>
<evidence type="ECO:0000256" key="3">
    <source>
        <dbReference type="ARBA" id="ARBA00022490"/>
    </source>
</evidence>
<dbReference type="Pfam" id="PF00226">
    <property type="entry name" value="DnaJ"/>
    <property type="match status" value="1"/>
</dbReference>
<organism evidence="8 9">
    <name type="scientific">Rattus norvegicus</name>
    <name type="common">Rat</name>
    <dbReference type="NCBI Taxonomy" id="10116"/>
    <lineage>
        <taxon>Eukaryota</taxon>
        <taxon>Metazoa</taxon>
        <taxon>Chordata</taxon>
        <taxon>Craniata</taxon>
        <taxon>Vertebrata</taxon>
        <taxon>Euteleostomi</taxon>
        <taxon>Mammalia</taxon>
        <taxon>Eutheria</taxon>
        <taxon>Euarchontoglires</taxon>
        <taxon>Glires</taxon>
        <taxon>Rodentia</taxon>
        <taxon>Myomorpha</taxon>
        <taxon>Muroidea</taxon>
        <taxon>Muridae</taxon>
        <taxon>Murinae</taxon>
        <taxon>Rattus</taxon>
    </lineage>
</organism>
<keyword evidence="3" id="KW-0963">Cytoplasm</keyword>
<dbReference type="PROSITE" id="PS50076">
    <property type="entry name" value="DNAJ_2"/>
    <property type="match status" value="1"/>
</dbReference>
<dbReference type="OMA" id="GIAVIFH"/>
<dbReference type="GeneTree" id="ENSGT00940000155132"/>
<dbReference type="InterPro" id="IPR001623">
    <property type="entry name" value="DnaJ_domain"/>
</dbReference>
<reference evidence="8" key="2">
    <citation type="submission" date="2025-08" db="UniProtKB">
        <authorList>
            <consortium name="Ensembl"/>
        </authorList>
    </citation>
    <scope>IDENTIFICATION</scope>
    <source>
        <strain evidence="8">Brown Norway</strain>
    </source>
</reference>
<dbReference type="Gene3D" id="1.10.287.110">
    <property type="entry name" value="DnaJ domain"/>
    <property type="match status" value="1"/>
</dbReference>
<dbReference type="SMART" id="SM00271">
    <property type="entry name" value="DnaJ"/>
    <property type="match status" value="1"/>
</dbReference>
<sequence>MALTKEFLQMDLYTLLGIEEKATDKEVKKAYRQKALSCHPDKNPDNLRAAELFHQLSQALEVLTDAAARTAYDKERKARKRAAERTQRLDENRKKLKLDLEARERQAQAQGTEEEEESRSTTTLEQKIARLQEEGSRQLEEQQRLIQEQTRQDRKQRLRGRAENREGKRTPKLKLKWTCKKEDKSQGGYSRDVLLKLLHKYGEVLNLVVSGRKPGNAIVEFATVRAAELAVRNEVGLTDNPLKVSWLEGQPQGTVDPSPPGLTKGSVSSERDYEGLVMMRMRQAAERQQLMAQMQQEDEGPPR</sequence>
<dbReference type="Proteomes" id="UP000002494">
    <property type="component" value="Chromosome 6"/>
</dbReference>
<evidence type="ECO:0000313" key="10">
    <source>
        <dbReference type="RGD" id="150343280"/>
    </source>
</evidence>
<reference evidence="8" key="3">
    <citation type="submission" date="2025-09" db="UniProtKB">
        <authorList>
            <consortium name="Ensembl"/>
        </authorList>
    </citation>
    <scope>IDENTIFICATION</scope>
    <source>
        <strain evidence="8">Brown Norway</strain>
    </source>
</reference>
<evidence type="ECO:0000256" key="6">
    <source>
        <dbReference type="SAM" id="MobiDB-lite"/>
    </source>
</evidence>
<dbReference type="SUPFAM" id="SSF54928">
    <property type="entry name" value="RNA-binding domain, RBD"/>
    <property type="match status" value="1"/>
</dbReference>
<dbReference type="SUPFAM" id="SSF46565">
    <property type="entry name" value="Chaperone J-domain"/>
    <property type="match status" value="1"/>
</dbReference>
<accession>A0A8I6G954</accession>
<dbReference type="AGR" id="RGD:150343280"/>
<dbReference type="RefSeq" id="XP_017450030.1">
    <property type="nucleotide sequence ID" value="XM_017594541.1"/>
</dbReference>
<keyword evidence="5" id="KW-0539">Nucleus</keyword>
<dbReference type="CDD" id="cd12429">
    <property type="entry name" value="RRM_DNAJC17"/>
    <property type="match status" value="1"/>
</dbReference>
<feature type="compositionally biased region" description="Basic and acidic residues" evidence="6">
    <location>
        <begin position="74"/>
        <end position="106"/>
    </location>
</feature>
<dbReference type="InterPro" id="IPR012677">
    <property type="entry name" value="Nucleotide-bd_a/b_plait_sf"/>
</dbReference>
<protein>
    <recommendedName>
        <fullName evidence="7">J domain-containing protein</fullName>
    </recommendedName>
</protein>
<dbReference type="PANTHER" id="PTHR44313">
    <property type="entry name" value="DNAJ HOMOLOG SUBFAMILY C MEMBER 17"/>
    <property type="match status" value="1"/>
</dbReference>
<evidence type="ECO:0000259" key="7">
    <source>
        <dbReference type="PROSITE" id="PS50076"/>
    </source>
</evidence>
<dbReference type="InterPro" id="IPR034254">
    <property type="entry name" value="DNAJC17_RRM"/>
</dbReference>
<dbReference type="GeneID" id="299172"/>
<dbReference type="CDD" id="cd06257">
    <property type="entry name" value="DnaJ"/>
    <property type="match status" value="1"/>
</dbReference>
<dbReference type="InterPro" id="IPR036869">
    <property type="entry name" value="J_dom_sf"/>
</dbReference>
<proteinExistence type="predicted"/>
<dbReference type="Gene3D" id="3.30.70.330">
    <property type="match status" value="1"/>
</dbReference>